<dbReference type="Proteomes" id="UP000597762">
    <property type="component" value="Unassembled WGS sequence"/>
</dbReference>
<dbReference type="EMBL" id="CAHIKZ030005617">
    <property type="protein sequence ID" value="CAE1331876.1"/>
    <property type="molecule type" value="Genomic_DNA"/>
</dbReference>
<dbReference type="Pfam" id="PF22584">
    <property type="entry name" value="CFAP143"/>
    <property type="match status" value="1"/>
</dbReference>
<evidence type="ECO:0000313" key="2">
    <source>
        <dbReference type="Proteomes" id="UP000597762"/>
    </source>
</evidence>
<evidence type="ECO:0000313" key="1">
    <source>
        <dbReference type="EMBL" id="CAE1331876.1"/>
    </source>
</evidence>
<dbReference type="InterPro" id="IPR026124">
    <property type="entry name" value="Sperm-assoc_Ag8"/>
</dbReference>
<dbReference type="OrthoDB" id="2120499at2759"/>
<dbReference type="GO" id="GO:0005737">
    <property type="term" value="C:cytoplasm"/>
    <property type="evidence" value="ECO:0007669"/>
    <property type="project" value="TreeGrafter"/>
</dbReference>
<proteinExistence type="predicted"/>
<dbReference type="GO" id="GO:0005634">
    <property type="term" value="C:nucleus"/>
    <property type="evidence" value="ECO:0007669"/>
    <property type="project" value="TreeGrafter"/>
</dbReference>
<dbReference type="PANTHER" id="PTHR15510">
    <property type="entry name" value="SPERM-ASSOCIATED ANTIGEN 8"/>
    <property type="match status" value="1"/>
</dbReference>
<organism evidence="1 2">
    <name type="scientific">Acanthosepion pharaonis</name>
    <name type="common">Pharaoh cuttlefish</name>
    <name type="synonym">Sepia pharaonis</name>
    <dbReference type="NCBI Taxonomy" id="158019"/>
    <lineage>
        <taxon>Eukaryota</taxon>
        <taxon>Metazoa</taxon>
        <taxon>Spiralia</taxon>
        <taxon>Lophotrochozoa</taxon>
        <taxon>Mollusca</taxon>
        <taxon>Cephalopoda</taxon>
        <taxon>Coleoidea</taxon>
        <taxon>Decapodiformes</taxon>
        <taxon>Sepiida</taxon>
        <taxon>Sepiina</taxon>
        <taxon>Sepiidae</taxon>
        <taxon>Acanthosepion</taxon>
    </lineage>
</organism>
<protein>
    <recommendedName>
        <fullName evidence="3">Sperm-associated antigen 8</fullName>
    </recommendedName>
</protein>
<evidence type="ECO:0008006" key="3">
    <source>
        <dbReference type="Google" id="ProtNLM"/>
    </source>
</evidence>
<reference evidence="1" key="1">
    <citation type="submission" date="2021-01" db="EMBL/GenBank/DDBJ databases">
        <authorList>
            <person name="Li R."/>
            <person name="Bekaert M."/>
        </authorList>
    </citation>
    <scope>NUCLEOTIDE SEQUENCE</scope>
    <source>
        <strain evidence="1">Farmed</strain>
    </source>
</reference>
<sequence>MADIKLKSAYEIYKHRNKCLLHNWEEERRVVELKENHILPDDPSELQYGHPGILTLNENAEMSKITDFQDSFRYPKVNYVQQVGSRRKLFERDLSEKIQSQMLAKMAGRQEKPDYKTATMEAFNIEGFESKNPKPTQTHDYRTEQPVSYWLQNYQKIHGVTMVKTRDTVFRRDCAFSKPVEESWEEAEPYIKEHYP</sequence>
<dbReference type="GO" id="GO:0008017">
    <property type="term" value="F:microtubule binding"/>
    <property type="evidence" value="ECO:0007669"/>
    <property type="project" value="InterPro"/>
</dbReference>
<accession>A0A812EU77</accession>
<dbReference type="PANTHER" id="PTHR15510:SF5">
    <property type="entry name" value="SPERM-ASSOCIATED ANTIGEN 8"/>
    <property type="match status" value="1"/>
</dbReference>
<comment type="caution">
    <text evidence="1">The sequence shown here is derived from an EMBL/GenBank/DDBJ whole genome shotgun (WGS) entry which is preliminary data.</text>
</comment>
<dbReference type="AlphaFoldDB" id="A0A812EU77"/>
<keyword evidence="2" id="KW-1185">Reference proteome</keyword>
<name>A0A812EU77_ACAPH</name>
<gene>
    <name evidence="1" type="ORF">SPHA_80999</name>
</gene>
<dbReference type="GO" id="GO:0045944">
    <property type="term" value="P:positive regulation of transcription by RNA polymerase II"/>
    <property type="evidence" value="ECO:0007669"/>
    <property type="project" value="TreeGrafter"/>
</dbReference>